<comment type="caution">
    <text evidence="2">The sequence shown here is derived from an EMBL/GenBank/DDBJ whole genome shotgun (WGS) entry which is preliminary data.</text>
</comment>
<keyword evidence="1" id="KW-0472">Membrane</keyword>
<feature type="transmembrane region" description="Helical" evidence="1">
    <location>
        <begin position="54"/>
        <end position="80"/>
    </location>
</feature>
<keyword evidence="1" id="KW-1133">Transmembrane helix</keyword>
<dbReference type="OrthoDB" id="443379at2759"/>
<keyword evidence="3" id="KW-1185">Reference proteome</keyword>
<reference evidence="2" key="1">
    <citation type="submission" date="2021-02" db="EMBL/GenBank/DDBJ databases">
        <authorList>
            <person name="Dougan E. K."/>
            <person name="Rhodes N."/>
            <person name="Thang M."/>
            <person name="Chan C."/>
        </authorList>
    </citation>
    <scope>NUCLEOTIDE SEQUENCE</scope>
</reference>
<dbReference type="Proteomes" id="UP000649617">
    <property type="component" value="Unassembled WGS sequence"/>
</dbReference>
<dbReference type="AlphaFoldDB" id="A0A812L4Z3"/>
<keyword evidence="1" id="KW-0812">Transmembrane</keyword>
<feature type="transmembrane region" description="Helical" evidence="1">
    <location>
        <begin position="266"/>
        <end position="287"/>
    </location>
</feature>
<proteinExistence type="predicted"/>
<name>A0A812L4Z3_SYMPI</name>
<protein>
    <submittedName>
        <fullName evidence="2">Uncharacterized protein</fullName>
    </submittedName>
</protein>
<gene>
    <name evidence="2" type="ORF">SPIL2461_LOCUS4197</name>
</gene>
<feature type="transmembrane region" description="Helical" evidence="1">
    <location>
        <begin position="354"/>
        <end position="378"/>
    </location>
</feature>
<accession>A0A812L4Z3</accession>
<dbReference type="EMBL" id="CAJNIZ010005413">
    <property type="protein sequence ID" value="CAE7241601.1"/>
    <property type="molecule type" value="Genomic_DNA"/>
</dbReference>
<feature type="transmembrane region" description="Helical" evidence="1">
    <location>
        <begin position="224"/>
        <end position="246"/>
    </location>
</feature>
<sequence length="388" mass="42261">MGGVPTWVMLFELSLHWLLFAAEKYFLGPFQSRSNLVATFALPLMYLPFKGRRVFGIGAGIVVRVMGALSLFLGSYLVAWRGLIQAEAIQDIFYPVVAFMYKTLANPIVKLTWQYFPGRGDCSALWLTSATSTVAVSSEGFYYTGLVLMLAISQGTDYEVVRRGAVSVATHAAFAILGRFNVPGTCWLLVRRLVSRRLGWDVPEIRECDSHRDLLLRTSSTATVLSWAIMFLACLLYMLASLSAHLTFGCARASPTCRYLFKAPTYVVGFLAGFGMILTEVVVALGMRWLRQQKGNDEGGWTPLAIGKAVNQLSLPGKNCQPCATAPAGKIPDSINQSTSGLPGFLCLNPRDCAALLATNFALALIMATVGSLLILGMQEELQALLVT</sequence>
<evidence type="ECO:0000313" key="2">
    <source>
        <dbReference type="EMBL" id="CAE7241601.1"/>
    </source>
</evidence>
<organism evidence="2 3">
    <name type="scientific">Symbiodinium pilosum</name>
    <name type="common">Dinoflagellate</name>
    <dbReference type="NCBI Taxonomy" id="2952"/>
    <lineage>
        <taxon>Eukaryota</taxon>
        <taxon>Sar</taxon>
        <taxon>Alveolata</taxon>
        <taxon>Dinophyceae</taxon>
        <taxon>Suessiales</taxon>
        <taxon>Symbiodiniaceae</taxon>
        <taxon>Symbiodinium</taxon>
    </lineage>
</organism>
<evidence type="ECO:0000256" key="1">
    <source>
        <dbReference type="SAM" id="Phobius"/>
    </source>
</evidence>
<evidence type="ECO:0000313" key="3">
    <source>
        <dbReference type="Proteomes" id="UP000649617"/>
    </source>
</evidence>